<dbReference type="STRING" id="1515439.SAMN06265784_103668"/>
<accession>A0A1X7KES1</accession>
<proteinExistence type="predicted"/>
<keyword evidence="2" id="KW-1185">Reference proteome</keyword>
<protein>
    <recommendedName>
        <fullName evidence="3">ATP-binding protein</fullName>
    </recommendedName>
</protein>
<gene>
    <name evidence="1" type="ORF">SAMN06265784_103668</name>
</gene>
<reference evidence="2" key="1">
    <citation type="submission" date="2017-04" db="EMBL/GenBank/DDBJ databases">
        <authorList>
            <person name="Varghese N."/>
            <person name="Submissions S."/>
        </authorList>
    </citation>
    <scope>NUCLEOTIDE SEQUENCE [LARGE SCALE GENOMIC DNA]</scope>
    <source>
        <strain evidence="2">LMG 29540</strain>
    </source>
</reference>
<evidence type="ECO:0008006" key="3">
    <source>
        <dbReference type="Google" id="ProtNLM"/>
    </source>
</evidence>
<dbReference type="AlphaFoldDB" id="A0A1X7KES1"/>
<evidence type="ECO:0000313" key="1">
    <source>
        <dbReference type="EMBL" id="SMG39384.1"/>
    </source>
</evidence>
<organism evidence="1 2">
    <name type="scientific">Paraburkholderia susongensis</name>
    <dbReference type="NCBI Taxonomy" id="1515439"/>
    <lineage>
        <taxon>Bacteria</taxon>
        <taxon>Pseudomonadati</taxon>
        <taxon>Pseudomonadota</taxon>
        <taxon>Betaproteobacteria</taxon>
        <taxon>Burkholderiales</taxon>
        <taxon>Burkholderiaceae</taxon>
        <taxon>Paraburkholderia</taxon>
    </lineage>
</organism>
<name>A0A1X7KES1_9BURK</name>
<sequence>MSGERRLHEEVFAPLVRFRARSTLVAVTADERPPGIAGAGEDRCVVPVNPEHTANGEANQPPHANQYRMRADCRHIGGFCSVEKSPDSGTSMSSKATVGHDLDPHVIQCSGFQWCVTNTAPLGTRKRNYYLRLNRRGDGSRSMKTYGRSMTAGPEPCDYFIISRPKMAEPQLLAFRLPFDLIDESRGRDIAVDNVGISIIVPDSYEDEMSAGMAQSEVLAIQRLLTLSRHASVRVRWAQHIASRALASPTIFPLLAVLIVLENADHEIEGLDNGQVVGALDAARRKLFKERLKTDLFADTQVVICADSRGRGSPPDLYGADGSMIQREDFEAIIEELVTHQAATDLSTSSAVHWSSALATIVSELFENADTHGKTELSGLPIQKNGIRGIVLKRTKVERPRSKDAGDDAARPIEAFELSIFDSGPGFFASFMRKPIQRTVDLNLEWKVVHSCLERHYEPGLTDVRQAHRGMGLYEVLRALQLLRGSIEIRTGRIYGYRTFMEGEFKFKMEPANSSTRPGMPKPQLLDFERRYVAVPSEHELLVGSSVRVIVPLH</sequence>
<dbReference type="Proteomes" id="UP000193228">
    <property type="component" value="Unassembled WGS sequence"/>
</dbReference>
<evidence type="ECO:0000313" key="2">
    <source>
        <dbReference type="Proteomes" id="UP000193228"/>
    </source>
</evidence>
<dbReference type="EMBL" id="FXAT01000003">
    <property type="protein sequence ID" value="SMG39384.1"/>
    <property type="molecule type" value="Genomic_DNA"/>
</dbReference>